<dbReference type="PANTHER" id="PTHR33706">
    <property type="entry name" value="MORN VARIANT REPEAT PROTEIN"/>
    <property type="match status" value="1"/>
</dbReference>
<sequence length="368" mass="43311">MAKRSMVGKALKKGYQYFLTQMAARKNRISHLKLCKSQTIYLQNRGQQYYDKQGKKNGKWVQASDHFKESAQISYCGEYRGEKKCGIWDFNYQIYSNRPSKLIGCGVYDGQGCKNGKWVEPCEQFSEDCWIISEGQYRNGIKVGKWEISCQKVEQTDTEPEKMQKISIIEQLSGYGFYDDQGLKVGVWLELDDSFCRFCLFLSMRTFREVIYQGEYRKNHKIGKWEIKYKREAFSQILISAGGSYDERGQKIGLWKELTERFWNQNELILQGQYDRGRKIGQWEILFRFSQRYSFDNMQYVIQNFSGGGSYNQANLKNGFWIEQDDDFSQINTILHQGQYQDGVKVGQWHQEKLKDSSLNIAPYHVNR</sequence>
<evidence type="ECO:0000313" key="1">
    <source>
        <dbReference type="EMBL" id="CAK66367.1"/>
    </source>
</evidence>
<dbReference type="KEGG" id="ptm:GSPATT00035496001"/>
<proteinExistence type="predicted"/>
<accession>A0C6F0</accession>
<dbReference type="RefSeq" id="XP_001433764.1">
    <property type="nucleotide sequence ID" value="XM_001433727.1"/>
</dbReference>
<dbReference type="PANTHER" id="PTHR33706:SF1">
    <property type="entry name" value="TPR REPEAT PROTEIN"/>
    <property type="match status" value="1"/>
</dbReference>
<organism evidence="1 2">
    <name type="scientific">Paramecium tetraurelia</name>
    <dbReference type="NCBI Taxonomy" id="5888"/>
    <lineage>
        <taxon>Eukaryota</taxon>
        <taxon>Sar</taxon>
        <taxon>Alveolata</taxon>
        <taxon>Ciliophora</taxon>
        <taxon>Intramacronucleata</taxon>
        <taxon>Oligohymenophorea</taxon>
        <taxon>Peniculida</taxon>
        <taxon>Parameciidae</taxon>
        <taxon>Paramecium</taxon>
    </lineage>
</organism>
<dbReference type="GeneID" id="5019549"/>
<protein>
    <submittedName>
        <fullName evidence="1">Uncharacterized protein</fullName>
    </submittedName>
</protein>
<reference evidence="1 2" key="1">
    <citation type="journal article" date="2006" name="Nature">
        <title>Global trends of whole-genome duplications revealed by the ciliate Paramecium tetraurelia.</title>
        <authorList>
            <consortium name="Genoscope"/>
            <person name="Aury J.-M."/>
            <person name="Jaillon O."/>
            <person name="Duret L."/>
            <person name="Noel B."/>
            <person name="Jubin C."/>
            <person name="Porcel B.M."/>
            <person name="Segurens B."/>
            <person name="Daubin V."/>
            <person name="Anthouard V."/>
            <person name="Aiach N."/>
            <person name="Arnaiz O."/>
            <person name="Billaut A."/>
            <person name="Beisson J."/>
            <person name="Blanc I."/>
            <person name="Bouhouche K."/>
            <person name="Camara F."/>
            <person name="Duharcourt S."/>
            <person name="Guigo R."/>
            <person name="Gogendeau D."/>
            <person name="Katinka M."/>
            <person name="Keller A.-M."/>
            <person name="Kissmehl R."/>
            <person name="Klotz C."/>
            <person name="Koll F."/>
            <person name="Le Moue A."/>
            <person name="Lepere C."/>
            <person name="Malinsky S."/>
            <person name="Nowacki M."/>
            <person name="Nowak J.K."/>
            <person name="Plattner H."/>
            <person name="Poulain J."/>
            <person name="Ruiz F."/>
            <person name="Serrano V."/>
            <person name="Zagulski M."/>
            <person name="Dessen P."/>
            <person name="Betermier M."/>
            <person name="Weissenbach J."/>
            <person name="Scarpelli C."/>
            <person name="Schachter V."/>
            <person name="Sperling L."/>
            <person name="Meyer E."/>
            <person name="Cohen J."/>
            <person name="Wincker P."/>
        </authorList>
    </citation>
    <scope>NUCLEOTIDE SEQUENCE [LARGE SCALE GENOMIC DNA]</scope>
    <source>
        <strain evidence="1 2">Stock d4-2</strain>
    </source>
</reference>
<keyword evidence="2" id="KW-1185">Reference proteome</keyword>
<evidence type="ECO:0000313" key="2">
    <source>
        <dbReference type="Proteomes" id="UP000000600"/>
    </source>
</evidence>
<dbReference type="InParanoid" id="A0C6F0"/>
<dbReference type="Proteomes" id="UP000000600">
    <property type="component" value="Unassembled WGS sequence"/>
</dbReference>
<dbReference type="HOGENOM" id="CLU_024034_1_0_1"/>
<gene>
    <name evidence="1" type="ORF">GSPATT00035496001</name>
</gene>
<dbReference type="EMBL" id="CT868044">
    <property type="protein sequence ID" value="CAK66367.1"/>
    <property type="molecule type" value="Genomic_DNA"/>
</dbReference>
<dbReference type="AlphaFoldDB" id="A0C6F0"/>
<name>A0C6F0_PARTE</name>
<dbReference type="OrthoDB" id="298777at2759"/>